<dbReference type="InterPro" id="IPR036265">
    <property type="entry name" value="HIT-like_sf"/>
</dbReference>
<dbReference type="GO" id="GO:0008270">
    <property type="term" value="F:zinc ion binding"/>
    <property type="evidence" value="ECO:0007669"/>
    <property type="project" value="InterPro"/>
</dbReference>
<dbReference type="GO" id="GO:0005737">
    <property type="term" value="C:cytoplasm"/>
    <property type="evidence" value="ECO:0007669"/>
    <property type="project" value="TreeGrafter"/>
</dbReference>
<dbReference type="InterPro" id="IPR001937">
    <property type="entry name" value="GalP_UDPtransf1"/>
</dbReference>
<dbReference type="AlphaFoldDB" id="A0A6J4VWG0"/>
<evidence type="ECO:0000256" key="4">
    <source>
        <dbReference type="ARBA" id="ARBA00023277"/>
    </source>
</evidence>
<feature type="domain" description="Galactose-1-phosphate uridyl transferase N-terminal" evidence="7">
    <location>
        <begin position="5"/>
        <end position="84"/>
    </location>
</feature>
<evidence type="ECO:0000256" key="2">
    <source>
        <dbReference type="ARBA" id="ARBA00022679"/>
    </source>
</evidence>
<dbReference type="Gene3D" id="3.30.428.10">
    <property type="entry name" value="HIT-like"/>
    <property type="match status" value="1"/>
</dbReference>
<keyword evidence="3 8" id="KW-0548">Nucleotidyltransferase</keyword>
<dbReference type="EC" id="2.7.7.12" evidence="5"/>
<dbReference type="EMBL" id="CADCWM010001156">
    <property type="protein sequence ID" value="CAA9589135.1"/>
    <property type="molecule type" value="Genomic_DNA"/>
</dbReference>
<evidence type="ECO:0000256" key="5">
    <source>
        <dbReference type="NCBIfam" id="TIGR00209"/>
    </source>
</evidence>
<dbReference type="GO" id="GO:0033499">
    <property type="term" value="P:galactose catabolic process via UDP-galactose, Leloir pathway"/>
    <property type="evidence" value="ECO:0007669"/>
    <property type="project" value="TreeGrafter"/>
</dbReference>
<evidence type="ECO:0000256" key="3">
    <source>
        <dbReference type="ARBA" id="ARBA00022695"/>
    </source>
</evidence>
<dbReference type="PANTHER" id="PTHR11943:SF1">
    <property type="entry name" value="GALACTOSE-1-PHOSPHATE URIDYLYLTRANSFERASE"/>
    <property type="match status" value="1"/>
</dbReference>
<accession>A0A6J4VWG0</accession>
<dbReference type="PANTHER" id="PTHR11943">
    <property type="entry name" value="GALACTOSE-1-PHOSPHATE URIDYLYLTRANSFERASE"/>
    <property type="match status" value="1"/>
</dbReference>
<evidence type="ECO:0000259" key="7">
    <source>
        <dbReference type="Pfam" id="PF01087"/>
    </source>
</evidence>
<evidence type="ECO:0000313" key="8">
    <source>
        <dbReference type="EMBL" id="CAA9589135.1"/>
    </source>
</evidence>
<keyword evidence="4" id="KW-0119">Carbohydrate metabolism</keyword>
<feature type="compositionally biased region" description="Basic and acidic residues" evidence="6">
    <location>
        <begin position="37"/>
        <end position="48"/>
    </location>
</feature>
<keyword evidence="2 8" id="KW-0808">Transferase</keyword>
<dbReference type="SUPFAM" id="SSF54197">
    <property type="entry name" value="HIT-like"/>
    <property type="match status" value="1"/>
</dbReference>
<sequence length="98" mass="10979">MNPPSDHPHRRYNTLTGEYVLVSPHRTKRPWQGKQETPARQERPRYDPKCYLCPGNERAGGERNPKYTGTFVFDNDFAALLPEGAPPSAGDGGDGLLR</sequence>
<feature type="region of interest" description="Disordered" evidence="6">
    <location>
        <begin position="23"/>
        <end position="48"/>
    </location>
</feature>
<dbReference type="GO" id="GO:0008108">
    <property type="term" value="F:UDP-glucose:hexose-1-phosphate uridylyltransferase activity"/>
    <property type="evidence" value="ECO:0007669"/>
    <property type="project" value="UniProtKB-UniRule"/>
</dbReference>
<reference evidence="8" key="1">
    <citation type="submission" date="2020-02" db="EMBL/GenBank/DDBJ databases">
        <authorList>
            <person name="Meier V. D."/>
        </authorList>
    </citation>
    <scope>NUCLEOTIDE SEQUENCE</scope>
    <source>
        <strain evidence="8">AVDCRST_MAG88</strain>
    </source>
</reference>
<organism evidence="8">
    <name type="scientific">uncultured Thermomicrobiales bacterium</name>
    <dbReference type="NCBI Taxonomy" id="1645740"/>
    <lineage>
        <taxon>Bacteria</taxon>
        <taxon>Pseudomonadati</taxon>
        <taxon>Thermomicrobiota</taxon>
        <taxon>Thermomicrobia</taxon>
        <taxon>Thermomicrobiales</taxon>
        <taxon>environmental samples</taxon>
    </lineage>
</organism>
<proteinExistence type="predicted"/>
<dbReference type="InterPro" id="IPR005849">
    <property type="entry name" value="GalP_Utransf_N"/>
</dbReference>
<evidence type="ECO:0000256" key="1">
    <source>
        <dbReference type="ARBA" id="ARBA00016340"/>
    </source>
</evidence>
<name>A0A6J4VWG0_9BACT</name>
<dbReference type="NCBIfam" id="TIGR00209">
    <property type="entry name" value="galT_1"/>
    <property type="match status" value="1"/>
</dbReference>
<gene>
    <name evidence="8" type="ORF">AVDCRST_MAG88-4519</name>
</gene>
<feature type="non-terminal residue" evidence="8">
    <location>
        <position position="98"/>
    </location>
</feature>
<dbReference type="Pfam" id="PF01087">
    <property type="entry name" value="GalP_UDP_transf"/>
    <property type="match status" value="1"/>
</dbReference>
<evidence type="ECO:0000256" key="6">
    <source>
        <dbReference type="SAM" id="MobiDB-lite"/>
    </source>
</evidence>
<protein>
    <recommendedName>
        <fullName evidence="1 5">Galactose-1-phosphate uridylyltransferase</fullName>
        <ecNumber evidence="5">2.7.7.12</ecNumber>
    </recommendedName>
</protein>